<dbReference type="Pfam" id="PF18911">
    <property type="entry name" value="PKD_4"/>
    <property type="match status" value="1"/>
</dbReference>
<name>A0A401U5K3_9BACT</name>
<dbReference type="InterPro" id="IPR013783">
    <property type="entry name" value="Ig-like_fold"/>
</dbReference>
<keyword evidence="2" id="KW-0732">Signal</keyword>
<comment type="caution">
    <text evidence="4">The sequence shown here is derived from an EMBL/GenBank/DDBJ whole genome shotgun (WGS) entry which is preliminary data.</text>
</comment>
<evidence type="ECO:0000313" key="4">
    <source>
        <dbReference type="EMBL" id="GCC50208.1"/>
    </source>
</evidence>
<dbReference type="RefSeq" id="WP_127120857.1">
    <property type="nucleotide sequence ID" value="NZ_BHXQ01000001.1"/>
</dbReference>
<accession>A0A401U5K3</accession>
<dbReference type="InterPro" id="IPR000601">
    <property type="entry name" value="PKD_dom"/>
</dbReference>
<dbReference type="EMBL" id="BHXQ01000001">
    <property type="protein sequence ID" value="GCC50208.1"/>
    <property type="molecule type" value="Genomic_DNA"/>
</dbReference>
<dbReference type="Pfam" id="PF19081">
    <property type="entry name" value="Ig_7"/>
    <property type="match status" value="1"/>
</dbReference>
<dbReference type="PROSITE" id="PS50093">
    <property type="entry name" value="PKD"/>
    <property type="match status" value="1"/>
</dbReference>
<feature type="region of interest" description="Disordered" evidence="1">
    <location>
        <begin position="5518"/>
        <end position="5539"/>
    </location>
</feature>
<reference evidence="4 5" key="1">
    <citation type="submission" date="2018-11" db="EMBL/GenBank/DDBJ databases">
        <title>Chryseotalea sanarue gen. nov., sp., nov., a member of the family Cytophagaceae, isolated from a brackish lake in Hamamatsu Japan.</title>
        <authorList>
            <person name="Maejima Y."/>
            <person name="Iino T."/>
            <person name="Muraguchi Y."/>
            <person name="Fukuda K."/>
            <person name="Ohkuma M."/>
            <person name="Moriuchi R."/>
            <person name="Dohra H."/>
            <person name="Kimbara K."/>
            <person name="Shintani M."/>
        </authorList>
    </citation>
    <scope>NUCLEOTIDE SEQUENCE [LARGE SCALE GENOMIC DNA]</scope>
    <source>
        <strain evidence="4 5">Ys</strain>
    </source>
</reference>
<dbReference type="Gene3D" id="2.60.40.10">
    <property type="entry name" value="Immunoglobulins"/>
    <property type="match status" value="2"/>
</dbReference>
<dbReference type="Pfam" id="PF19408">
    <property type="entry name" value="PKD_6"/>
    <property type="match status" value="1"/>
</dbReference>
<dbReference type="Pfam" id="PF19406">
    <property type="entry name" value="PKD_5"/>
    <property type="match status" value="15"/>
</dbReference>
<dbReference type="InterPro" id="IPR044023">
    <property type="entry name" value="Ig_7"/>
</dbReference>
<evidence type="ECO:0000259" key="3">
    <source>
        <dbReference type="PROSITE" id="PS50093"/>
    </source>
</evidence>
<feature type="signal peptide" evidence="2">
    <location>
        <begin position="1"/>
        <end position="25"/>
    </location>
</feature>
<dbReference type="InterPro" id="IPR045829">
    <property type="entry name" value="PKD_6"/>
</dbReference>
<dbReference type="Proteomes" id="UP000288227">
    <property type="component" value="Unassembled WGS sequence"/>
</dbReference>
<evidence type="ECO:0000256" key="2">
    <source>
        <dbReference type="SAM" id="SignalP"/>
    </source>
</evidence>
<organism evidence="4 5">
    <name type="scientific">Chryseotalea sanaruensis</name>
    <dbReference type="NCBI Taxonomy" id="2482724"/>
    <lineage>
        <taxon>Bacteria</taxon>
        <taxon>Pseudomonadati</taxon>
        <taxon>Bacteroidota</taxon>
        <taxon>Cytophagia</taxon>
        <taxon>Cytophagales</taxon>
        <taxon>Chryseotaleaceae</taxon>
        <taxon>Chryseotalea</taxon>
    </lineage>
</organism>
<dbReference type="OrthoDB" id="7794186at2"/>
<evidence type="ECO:0000256" key="1">
    <source>
        <dbReference type="SAM" id="MobiDB-lite"/>
    </source>
</evidence>
<sequence>MRLLYNALLVVLLTIGLYSSAYSQAVPTPIAPRTYSIFHETDNQQVITITWNSNVTITGAAGWTITVGGVPVVPSGSVSAGTTTNIILSSAILPGQAVTVQWSGGNGADPFGPSASQNNKRILCTDFTFAALNGNTPPCAPVDPNNQMVFKVNPAARNSSFWDLSRVTGRVTWINEFAAPFSVLGATETNLSGTALANGGFVAFDSESVPLAASSQPGDYIYPANDPVCGYTSNWYVRLTYPVAQGETTNCPRTSPNQTIVYASHNNDDSGVGGDVRMPATIANSDLVCLGTNVNMTFTDNTDLNCNPTTTPIPTNNGRRWVRVVYGSTDLGGGNTAADNIPNIHVDGVEVTDANGNLLFPGGYIPSAYPFAGVPDAFGVVEIPATVDLPRGILNLITTTSPTGQAVGQRFWVRLDYWNGCNAYDGIGDALNLRRSVENEIEIIGKPVALTTTGLSTCYDATNNLTGINFTTTSTLGGLRTGVNWYASLANVGTTTKIPNGVNNLSLPASAYTTANGTSVNFRTDNTGGRYYSVWTTQVQGATNTCESDPVEVVIYQQPRISVAPDLPTTPVGDNSVCIDAVEIYTTSAPGTKTIAATNSTNGAAINFQLENLWSDGFGADVSVSPTATTTNSTTATFSFGAQPNPSVTNNISVRRRYRATVADAVSVISPLPAPFTLPTYLITPQTCQTNAVNLSVTVFGESNGGTINGSPTICDGVSTGNMTLTGQRGAVLQWERSYDDFGAAPATPFIAIVGTTGLTTYSEVPPNGPGTYKYRVLVQNQNASGPCAAAYTIVANQNTVTVNPVPPKPTITPSGITTFCVGSNVTLSSSTNDADSYQWFRNGVSVVGATGQNIVLSTVAQSGDYTVQTRGIAPTVCLSTISDPVTVTINPLPTASNPVGGGSVCNGTAAPDIEWTLSGTPPFDFTITRSVEGPLVVSGHGSTTYTIVAPNPASSQTYQITSLTDANGCSATALGTAATVNVIATPPPSVELFTGTAAVCDDGGTTNPPDALLDLLPNQVETYSIRYRLRNLLTSVDGPIIHIPSIASDVNGVITISPTYAQMGGVPLEDGYQVIITEIFNTTTLCAGAVPIFGPTLIVNERPVAPTSNGNVIACSDVVATTAISVVAPGAGFEIDWYANASGGGALLSNNNSFTPGAAGTYHAEMRNATTGCVSSSRTAVELISDARPTDPTVGGNFDTCSDAAVLSGSVPDNGGTGTWTVGSAIYNQTFSSAENNIGLNGTTVGSPATLVRPDWTLTVDPSLYSATDANDYFKVTGGVFSGQDLNDGTMTWESRAIDITAFSNVKVSVRLAEFGAQGGADFIRATYTIDGGAPQLIGEIVDDATDGVFQNFSVTTAPAGTTLKIYVSVHNNGNSDHHDFDDVQVFATTTTAVPVIADVNNPASAVTNLQDGPNVFTWTVNSVLGACTVPPAVLTITKNPQPITQDINFDLCETTEGTLDHLNYDLTVHNLAVADGDLTDRAVTWFTNALLTIAVPDATDVTVSDGDVFYARVENTVTGCTNVTPILNPGSVTFNVNPLPVANDQDDTNTETVYCEEFPVGSGVANNIDLTILNDNVIGGVVPNRTVAWFEADGTTPVLTPTDVDAVTDGRIYVARVTNTLTNCINTAQVEITVNPLPLDNAIITPSGTTPATFTVCASTTILLFQVSPTLNSGSTYSWSIPTAAGEFEQFGGGGVNDFFVLLRFPNAVPGGLPITVTETSADGCVGNVNTLTIIVDSAPAAPVIVGDNNVCATENNVSYTIAAPGISTYTWTVPGTLGSIVSGQGTDEIIVNISNTSGNITVIETNATGCVSPAAAPFNVTVNARPTITSLNTVDICSGEVVNANHTITAVPALGTVFDWVVTAKVGPVGGASVGNSGTGQINQTLTNTSASLGQIIYDITPKIDIDPTAGVEFCNGPTQTFTVNVYPEPVGNDQALNICSDNLFTYDLQVTNIDGLGNGLPTVFEYLVTSSNSGAVPAEPNRVAATNLPISHTYTNTTTANVTITYIVFPFYDDPQACAGEDFTITLTVQPEPQGIDDADIVCGSAAVGYDLVANIAAGNNLTAGTTFSWVAADNPDVTGESLVPQTGNTITDVITNVTTGNEDVVYTVTPISASGCSGNTFTVTITVRPTPVGANNSIVRCSDENVGIILSTNPAAVAAATYTIAVNANGLTLSGGVDSNGPLKLANEINDDAWLNNTLNPVNVVYTITPVSADGCPGVSFTLTVQVNPEPIGIGNAVTRCSGEAAAVNLTSNVAAVAAATYNISVNANGLILESGTDSNGNGKASNELADDFWRNTGLSPVNVVYTVIPVSAVGCLGNAVVVTVTVNPEPAGVDSGSSFCSDDALGINISTSGTSVAAATYNIVVNPNGLIQSSGTGSGGNNKLANELAADAWRNIGLLPVDVEYTITPVSADGCAGDNFVITATINPEPVGNTSAATVCSDSPVGVTITTAGTSVAAATYNISVNANGLILSAGTDSNGNGKAANEIADDQWTNTGLSPVNVVYTIIPVSAAPESCLGDQFTITVTINPEPVGVVAAATRCSDQAVGLNITSNAGSVPATSYNIVVNNNGLTLSDGTNSNGINRAASEIADDEWTNTGLLPVNVVYTINPVTAAGCIGDAFTITITINPEPVVNNVVDTKCSDEVLGITLSGVGTSVAADNYTIAVANNGLIQSGGTASAGALKAANELADDIWRNTGLLPVDVVYTITPVSADGCSGNSFTVTVTINPEPVGANSAVTVCSDNAVATNLTTSGFAVAASSYNIVVTDNGLTLASGTPSGGNAKAANEIADDVWHNESNGAVNVIYTVTPISADGCEGNPFTVTVTVNPEPVLAAGLNDTVCSDAIVDLVLNTNGASVSASGYNILNRTVAGGLTPVAQVTVPTNGVAANYLRNEVYRNTTNGALTVTYRVEPVSSIGACLGNFQDIIITINPEPVVAATLNNNACSDSPINLILSVGPGSVPAVDYNLVNRIVAPGLIPVVQQPITNNVAANYLQTEVYRNTTNAALTVQYIVEATGSIGACVGDQRTITITIDPEPVIATTLDANRCSDATIGLVLNTNGTSIGALDYNIVSRVVAPGLTPVAQAAVPANAVSATHLQSEIYRNETAGPLTVTYVVEARGTIGNCLGDQRTITITIDPEPIVSSTLSAARCSDSIVNLILDTQAGSVAAVNYNIVSRTVPVGLTVVSQAIVPANAVSTTYLQNEIYRNTTNGSITVQYVVEAVSSINGCLSNPRTINISIDPEPVISTTLDNTVCSDANVGLVLNTNPGSVLAASYNIVSRTVAAGLTPLNQVVVPANAVGDNYLQAELYNNVTNGPLTVQYVVEATGTINGCPGDQRTITITVNPEPVISPSLNSNVCSDNAIGLILNTNGSSVTALNYNIAGRVVGAGLTPVTQVIVPALGVSSNYLQTERYINTTGAPITVTYTVNAIGTVNSCPGNDRIITITIDPEPVVATTLDDDICSDQPINLVLNTNGTSIGASSYNILSRSVGAGLTGVSQVLVPAAAVSDTYLQNEIYRNTTNASIDVVYVVEARGTINNCLGKTRTITITIDPEPVVSATLNDNTCSGEDVGLILNTNGISIGAASYNIVSRTMAGGLTPISQVVVPFTGVVNNYLETEAYENTTNSALTVEYVVEATGTINGCVGDQRTIVITVDPQPVISPTLNASVCSDTPVNLVLNTNGTSVNALNYNVLSRNVGAGLIPVNQVAVANGVSATHLQSEQYINRTNASIPVTYEIQARGSINGCLGDPVFITITIDPEPVIATTLDEDVCSDNVVGLILTTNGTSISAANYNFSNKIVAGGLTPVAQVLIPANGVAANYVENEVYNNTTNGPLTVQYFVTPVGTINACLGQSKTIIITVNPEPVLSTTLDDAICSDEEINLVLNTNGTSIAALNYNVISRTVGGGLTPIAEVGAPALGVSTTYFQDDIYQNTGALSASVVYVVEAVGTIDNCLSNPRTITLTINPEPVMSPTLDIAGICSDLPTNLTLNTNGTSVAASEYNIVGISVPGGLTANAANTIVPSNNELDNYLQNHRFNNTGSTDLVVEYNVIPVSAAGCFGNALTIDVTINPEPVVDTNLDEIQCSDIAYGNLLITNGTSIGAATFDVTALVEAGLTGAASTGLAQPANLIQNDAFTNLTATQLKVTYSVIPNGTNGCIGEARAIEFKVNPEPVLDVPAPDAICSNNTNQPDQTEIVLSTNGTSVNATNYRLLNVEYSDGGPFSTIAPAGLSPNPSNRSISAVSGVNLVRADRYNNISLNAITVRYTVEPIGPTVGAFTCLGDSDIIEVVVNPEPEIDPSISPTAVCSDVPAGISAELGESPSSIAIATYIIKAINFPDLTAGTSNTGIGNNKPFNALVNDSYTNVSEVQRAATYTIAPVSAAGCTGLDDQIVLTIDPAPNLADNLSRIVCNDATASITLAVSTTVDANGGFDILDIDTNGGQNSLTPNGGNAVVVNGSPANILAGDRFVNTSGATDTVRYGIKPVSAAGCKGPREVVTLIVEPQIQMNVGSDIEICSNGSTNFTLTSPTVASAGSITFNYSASSTSPQLSGFSVFQNSLPNNHTINDLLTNNANAAHTVTYNVTPRAESAANGVGCAGTLSQFLARVQPKPKLVPVPASFTICEGEPLGVDLSTASSPTNGTAVPIPVSFNLLRVEEESGNIPDSVLGFTSVWPTAFNPGIDVLNEVLTNIDTVQRTIRYFFEPRFDIVAGTCLGDETSILVTVNPRAQVVGLTDVEVCSGEEFTQNIAVTGAETASTLITWTRTTPPPTGLTGSSNGAGNIITQVLFNNNNSNASITYTFTPQSFNCVGTAASFVTTILPTPKIVGLASSFNICNDADFEINLDNFSPTTNAIFNWTVDNTDPLLLGSVGGNGLAIDDTWSNATGSLATATYTITPIVEKTDGSDCIGPEKIVSLNVAPEVGATLFSSTGDNDDYLCEGSKGFLFFENTGLPSFDMTYRVDDGTSSNDITLTKQGIIKLLEVQPAVTTTYTILSVKDAFGCEFNPTSDNVVVVNVGDTDANFSIVGDPVNCSPFPVDFEYNQQSGVVYNWKWFDGEPDSTYTAGTDVTDQIVRHTFFNPAPGATVKYKVFLETAFADAADPDDNYPGACFNTTFREVQVYPTVATAVFPDKTEICSGDEVRFVNTSQGVREDKWFYRVQGSGGELESRTGSYTPPQRPATSQIYNLENITSTDPIIIEVVYQAANLNCPAADVVIPITVYRGVVANFETSTPTEFVGGHSFVDVTNTSTPIDATDFTYEWNFGIDAAPADLNGTTPPNPIDYTTPGLKEISLLVTNIDALANGLVCSSEIRKTIEIVVPPLLANFRAIPLAACYPVDITVVENLATGDEFEWTVIDEAGRISATSNANLPVFAIPNPGKYTIILVTTNSFTGQQSPPSVRDIEIFESPVASFEVRPTTVFIPDQEITTFNFSSGANQYDWDFGDGNTSIDFEPKITYRIEGEYPITLVAGFNNGSRDIDGDGISDGSIVCYDTLTRTVQARDGGLTRIPNSFTPNPNGPGGSGGNGGAGSFNDVFLPITKGVEEFMMQIFDRWGSLVFESRDKNQGWDGYDRNRNLLPAGVYVYKLELRLSNGDRTTQVGDITLIR</sequence>
<feature type="chain" id="PRO_5019140513" description="PKD domain-containing protein" evidence="2">
    <location>
        <begin position="26"/>
        <end position="5619"/>
    </location>
</feature>
<dbReference type="SUPFAM" id="SSF49299">
    <property type="entry name" value="PKD domain"/>
    <property type="match status" value="1"/>
</dbReference>
<proteinExistence type="predicted"/>
<dbReference type="InterPro" id="IPR035986">
    <property type="entry name" value="PKD_dom_sf"/>
</dbReference>
<protein>
    <recommendedName>
        <fullName evidence="3">PKD domain-containing protein</fullName>
    </recommendedName>
</protein>
<keyword evidence="5" id="KW-1185">Reference proteome</keyword>
<feature type="domain" description="PKD" evidence="3">
    <location>
        <begin position="5451"/>
        <end position="5488"/>
    </location>
</feature>
<evidence type="ECO:0000313" key="5">
    <source>
        <dbReference type="Proteomes" id="UP000288227"/>
    </source>
</evidence>
<dbReference type="InterPro" id="IPR045828">
    <property type="entry name" value="PKD_Bacteroidetes"/>
</dbReference>
<dbReference type="Pfam" id="PF13585">
    <property type="entry name" value="CHU_C"/>
    <property type="match status" value="1"/>
</dbReference>
<gene>
    <name evidence="4" type="ORF">SanaruYs_04230</name>
</gene>